<sequence length="79" mass="9293">MIRKTKQVYRNVFDLKLLAKRGNSTVMPPLEHSFELGSLSPNEKYKAPRFEFQRNCLDSNRKTVDELIETIQQTTLSYK</sequence>
<reference evidence="1" key="2">
    <citation type="journal article" date="2021" name="Genome Biol. Evol.">
        <title>Developing a high-quality reference genome for a parasitic bivalve with doubly uniparental inheritance (Bivalvia: Unionida).</title>
        <authorList>
            <person name="Smith C.H."/>
        </authorList>
    </citation>
    <scope>NUCLEOTIDE SEQUENCE</scope>
    <source>
        <strain evidence="1">CHS0354</strain>
        <tissue evidence="1">Mantle</tissue>
    </source>
</reference>
<gene>
    <name evidence="1" type="ORF">CHS0354_012832</name>
</gene>
<name>A0AAE0SW02_9BIVA</name>
<evidence type="ECO:0000313" key="2">
    <source>
        <dbReference type="Proteomes" id="UP001195483"/>
    </source>
</evidence>
<dbReference type="AlphaFoldDB" id="A0AAE0SW02"/>
<reference evidence="1" key="1">
    <citation type="journal article" date="2021" name="Genome Biol. Evol.">
        <title>A High-Quality Reference Genome for a Parasitic Bivalve with Doubly Uniparental Inheritance (Bivalvia: Unionida).</title>
        <authorList>
            <person name="Smith C.H."/>
        </authorList>
    </citation>
    <scope>NUCLEOTIDE SEQUENCE</scope>
    <source>
        <strain evidence="1">CHS0354</strain>
    </source>
</reference>
<accession>A0AAE0SW02</accession>
<keyword evidence="2" id="KW-1185">Reference proteome</keyword>
<reference evidence="1" key="3">
    <citation type="submission" date="2023-05" db="EMBL/GenBank/DDBJ databases">
        <authorList>
            <person name="Smith C.H."/>
        </authorList>
    </citation>
    <scope>NUCLEOTIDE SEQUENCE</scope>
    <source>
        <strain evidence="1">CHS0354</strain>
        <tissue evidence="1">Mantle</tissue>
    </source>
</reference>
<dbReference type="Proteomes" id="UP001195483">
    <property type="component" value="Unassembled WGS sequence"/>
</dbReference>
<evidence type="ECO:0000313" key="1">
    <source>
        <dbReference type="EMBL" id="KAK3599225.1"/>
    </source>
</evidence>
<protein>
    <submittedName>
        <fullName evidence="1">Uncharacterized protein</fullName>
    </submittedName>
</protein>
<comment type="caution">
    <text evidence="1">The sequence shown here is derived from an EMBL/GenBank/DDBJ whole genome shotgun (WGS) entry which is preliminary data.</text>
</comment>
<proteinExistence type="predicted"/>
<organism evidence="1 2">
    <name type="scientific">Potamilus streckersoni</name>
    <dbReference type="NCBI Taxonomy" id="2493646"/>
    <lineage>
        <taxon>Eukaryota</taxon>
        <taxon>Metazoa</taxon>
        <taxon>Spiralia</taxon>
        <taxon>Lophotrochozoa</taxon>
        <taxon>Mollusca</taxon>
        <taxon>Bivalvia</taxon>
        <taxon>Autobranchia</taxon>
        <taxon>Heteroconchia</taxon>
        <taxon>Palaeoheterodonta</taxon>
        <taxon>Unionida</taxon>
        <taxon>Unionoidea</taxon>
        <taxon>Unionidae</taxon>
        <taxon>Ambleminae</taxon>
        <taxon>Lampsilini</taxon>
        <taxon>Potamilus</taxon>
    </lineage>
</organism>
<dbReference type="EMBL" id="JAEAOA010000772">
    <property type="protein sequence ID" value="KAK3599225.1"/>
    <property type="molecule type" value="Genomic_DNA"/>
</dbReference>